<dbReference type="AlphaFoldDB" id="A0A2Z7DFL6"/>
<protein>
    <submittedName>
        <fullName evidence="2">Uncharacterized protein</fullName>
    </submittedName>
</protein>
<dbReference type="Proteomes" id="UP000250235">
    <property type="component" value="Unassembled WGS sequence"/>
</dbReference>
<evidence type="ECO:0000256" key="1">
    <source>
        <dbReference type="SAM" id="MobiDB-lite"/>
    </source>
</evidence>
<gene>
    <name evidence="2" type="ORF">F511_40912</name>
</gene>
<feature type="compositionally biased region" description="Basic and acidic residues" evidence="1">
    <location>
        <begin position="1"/>
        <end position="12"/>
    </location>
</feature>
<evidence type="ECO:0000313" key="3">
    <source>
        <dbReference type="Proteomes" id="UP000250235"/>
    </source>
</evidence>
<evidence type="ECO:0000313" key="2">
    <source>
        <dbReference type="EMBL" id="KZV58698.1"/>
    </source>
</evidence>
<accession>A0A2Z7DFL6</accession>
<feature type="region of interest" description="Disordered" evidence="1">
    <location>
        <begin position="1"/>
        <end position="23"/>
    </location>
</feature>
<name>A0A2Z7DFL6_9LAMI</name>
<dbReference type="EMBL" id="KQ986355">
    <property type="protein sequence ID" value="KZV58698.1"/>
    <property type="molecule type" value="Genomic_DNA"/>
</dbReference>
<keyword evidence="3" id="KW-1185">Reference proteome</keyword>
<feature type="compositionally biased region" description="Basic residues" evidence="1">
    <location>
        <begin position="43"/>
        <end position="55"/>
    </location>
</feature>
<reference evidence="2 3" key="1">
    <citation type="journal article" date="2015" name="Proc. Natl. Acad. Sci. U.S.A.">
        <title>The resurrection genome of Boea hygrometrica: A blueprint for survival of dehydration.</title>
        <authorList>
            <person name="Xiao L."/>
            <person name="Yang G."/>
            <person name="Zhang L."/>
            <person name="Yang X."/>
            <person name="Zhao S."/>
            <person name="Ji Z."/>
            <person name="Zhou Q."/>
            <person name="Hu M."/>
            <person name="Wang Y."/>
            <person name="Chen M."/>
            <person name="Xu Y."/>
            <person name="Jin H."/>
            <person name="Xiao X."/>
            <person name="Hu G."/>
            <person name="Bao F."/>
            <person name="Hu Y."/>
            <person name="Wan P."/>
            <person name="Li L."/>
            <person name="Deng X."/>
            <person name="Kuang T."/>
            <person name="Xiang C."/>
            <person name="Zhu J.K."/>
            <person name="Oliver M.J."/>
            <person name="He Y."/>
        </authorList>
    </citation>
    <scope>NUCLEOTIDE SEQUENCE [LARGE SCALE GENOMIC DNA]</scope>
    <source>
        <strain evidence="3">cv. XS01</strain>
    </source>
</reference>
<sequence>MQHFARGGDQRSPKAAHGGALPALASRNDSARIVSFARNSSVHRRTFASRNHSRGAAHDGATTLPASAVRRSTNRAAVRDTTRTFPATMRGQRTWLSHAHVRAAGWRGRRRKRRWRGRNFDSDFVSILKNKMLDTIQAIHIDQIGETLALIPLLGIRIRPPARQRKNIKQIAVDYRQSGQRPDPRLLRQAALEALTRSARTNTPRKTRPERFPAKLAAATAAHGGGGVREGGRGGWF</sequence>
<organism evidence="2 3">
    <name type="scientific">Dorcoceras hygrometricum</name>
    <dbReference type="NCBI Taxonomy" id="472368"/>
    <lineage>
        <taxon>Eukaryota</taxon>
        <taxon>Viridiplantae</taxon>
        <taxon>Streptophyta</taxon>
        <taxon>Embryophyta</taxon>
        <taxon>Tracheophyta</taxon>
        <taxon>Spermatophyta</taxon>
        <taxon>Magnoliopsida</taxon>
        <taxon>eudicotyledons</taxon>
        <taxon>Gunneridae</taxon>
        <taxon>Pentapetalae</taxon>
        <taxon>asterids</taxon>
        <taxon>lamiids</taxon>
        <taxon>Lamiales</taxon>
        <taxon>Gesneriaceae</taxon>
        <taxon>Didymocarpoideae</taxon>
        <taxon>Trichosporeae</taxon>
        <taxon>Loxocarpinae</taxon>
        <taxon>Dorcoceras</taxon>
    </lineage>
</organism>
<feature type="region of interest" description="Disordered" evidence="1">
    <location>
        <begin position="43"/>
        <end position="77"/>
    </location>
</feature>
<proteinExistence type="predicted"/>